<reference evidence="2" key="1">
    <citation type="journal article" date="2024" name="Front. Bioeng. Biotechnol.">
        <title>Genome-scale model development and genomic sequencing of the oleaginous clade Lipomyces.</title>
        <authorList>
            <person name="Czajka J.J."/>
            <person name="Han Y."/>
            <person name="Kim J."/>
            <person name="Mondo S.J."/>
            <person name="Hofstad B.A."/>
            <person name="Robles A."/>
            <person name="Haridas S."/>
            <person name="Riley R."/>
            <person name="LaButti K."/>
            <person name="Pangilinan J."/>
            <person name="Andreopoulos W."/>
            <person name="Lipzen A."/>
            <person name="Yan J."/>
            <person name="Wang M."/>
            <person name="Ng V."/>
            <person name="Grigoriev I.V."/>
            <person name="Spatafora J.W."/>
            <person name="Magnuson J.K."/>
            <person name="Baker S.E."/>
            <person name="Pomraning K.R."/>
        </authorList>
    </citation>
    <scope>NUCLEOTIDE SEQUENCE [LARGE SCALE GENOMIC DNA]</scope>
    <source>
        <strain evidence="2">CBS 10300</strain>
    </source>
</reference>
<sequence>MTPSTFIHRGILRISAGASARSSPSLDMAEHISGDTNSVPTDLVASGGSAANDASDKISAAQDTPDETPDGSSNATRSSNLADVNNLETLDSLGVTTMEQDDLERNVAAQADRAINQRESELDQRRLDKSLGQKAKFTDKIARLEERLSDSNCTISGRANIIDEIERIRTVELAPIEQDIVDIRERMAERERTGQAMNGVTDSSHRLPNESEREFLIRTGKITPFSNMFGLERQVGHEDIPTTTQAAGHTDAGNKSHQKLRLPGLELDISDEDGDEIVEGTNDEEALIKRVAAQSRNKWRAISRVRRGQRKRKHISSDGELSATEESDFDFVPTESDTLEDLADDEVDFPVEMDDDDYDYSSARTTKSKKSKVAKDELPDLDDGDEKFYKERLRRWVDKRQAYRRRMRKIKIEYNDEEADSDTEEWHRHHPKTGDLVFDGGYRLPGDIHPSLFDYQNTGVQWLWELYSQRTGGIIGDEMGLGKTIQIISFIAGLHYSCKLDKPVLVVCPATVMKQWVKEFHRWWPPLRTVILHSSGSGMLRETEDADELDRAMNKKYGKRIDSKSSRIAKALVEKIVAKGHVLITTYVGMQIYRDAILPKQWGYCVLDEGHKIRNPDSDISLTCKQVKTPHRIILSGTPLQNNLKELWSLFDFVCPGRLGTLPVFQQQFAVPINIGGYANATNVQVQTAYKCACVLRDLISPYLLRRMKVDVAADLPKKTEQVLFCKLTKPQRDAYVDFLKSGDMQSIMTGKRQILFGVDILRKICNHPDLVAREILVKKHGYKYGSATKSGKMQVVKALVMLWKKQKHRCLLFCQTRQMLDILETFVRSLDYVRYLRMDGSTPIGFRQELVDEFNNNNEIDIFLLTTRVGGLGVNLIGADRVIIYDPDWNPSTDVQARERAWRLGQQKEVAIYRLMTSGTIEEKIYHRQIFKQFLTNKILKDPKQRRFFKTNDLHDLFTLGDSDAAGTETGTLFSGAEVQISSTSESSTKRNKRKEAEVVGSLTGVAGMESYHGVRNEDEGSIADNDDEDNGEDGIMESLFARSGVHSALEHDEIMNSSRPDAVLVEREASRIASDAARAIRESRRVTRTAEVGTPTWTGRFGTAGRQPLQSPRYPQSSRPGSRLRSGSNTSREGSVRPSSQSPASPSRAGIGSSSILSQLREKRALEKDGMRS</sequence>
<comment type="caution">
    <text evidence="1">The sequence shown here is derived from an EMBL/GenBank/DDBJ whole genome shotgun (WGS) entry which is preliminary data.</text>
</comment>
<evidence type="ECO:0000313" key="2">
    <source>
        <dbReference type="Proteomes" id="UP001489719"/>
    </source>
</evidence>
<evidence type="ECO:0000313" key="1">
    <source>
        <dbReference type="EMBL" id="KAK9320669.1"/>
    </source>
</evidence>
<protein>
    <submittedName>
        <fullName evidence="1">SNF2 family N-terminal domain-containing protein</fullName>
    </submittedName>
</protein>
<gene>
    <name evidence="1" type="ORF">V1517DRAFT_328686</name>
</gene>
<dbReference type="EMBL" id="MU970120">
    <property type="protein sequence ID" value="KAK9320669.1"/>
    <property type="molecule type" value="Genomic_DNA"/>
</dbReference>
<proteinExistence type="predicted"/>
<keyword evidence="2" id="KW-1185">Reference proteome</keyword>
<organism evidence="1 2">
    <name type="scientific">Lipomyces orientalis</name>
    <dbReference type="NCBI Taxonomy" id="1233043"/>
    <lineage>
        <taxon>Eukaryota</taxon>
        <taxon>Fungi</taxon>
        <taxon>Dikarya</taxon>
        <taxon>Ascomycota</taxon>
        <taxon>Saccharomycotina</taxon>
        <taxon>Lipomycetes</taxon>
        <taxon>Lipomycetales</taxon>
        <taxon>Lipomycetaceae</taxon>
        <taxon>Lipomyces</taxon>
    </lineage>
</organism>
<dbReference type="Proteomes" id="UP001489719">
    <property type="component" value="Unassembled WGS sequence"/>
</dbReference>
<accession>A0ACC3THP8</accession>
<name>A0ACC3THP8_9ASCO</name>